<feature type="region of interest" description="Disordered" evidence="1">
    <location>
        <begin position="74"/>
        <end position="110"/>
    </location>
</feature>
<comment type="caution">
    <text evidence="2">The sequence shown here is derived from an EMBL/GenBank/DDBJ whole genome shotgun (WGS) entry which is preliminary data.</text>
</comment>
<accession>A0ABQ7B500</accession>
<keyword evidence="3" id="KW-1185">Reference proteome</keyword>
<reference evidence="2 3" key="1">
    <citation type="journal article" date="2020" name="BMC Genomics">
        <title>Intraspecific diversification of the crop wild relative Brassica cretica Lam. using demographic model selection.</title>
        <authorList>
            <person name="Kioukis A."/>
            <person name="Michalopoulou V.A."/>
            <person name="Briers L."/>
            <person name="Pirintsos S."/>
            <person name="Studholme D.J."/>
            <person name="Pavlidis P."/>
            <person name="Sarris P.F."/>
        </authorList>
    </citation>
    <scope>NUCLEOTIDE SEQUENCE [LARGE SCALE GENOMIC DNA]</scope>
    <source>
        <strain evidence="3">cv. PFS-1207/04</strain>
    </source>
</reference>
<dbReference type="EMBL" id="QGKV02001507">
    <property type="protein sequence ID" value="KAF3527213.1"/>
    <property type="molecule type" value="Genomic_DNA"/>
</dbReference>
<evidence type="ECO:0000256" key="1">
    <source>
        <dbReference type="SAM" id="MobiDB-lite"/>
    </source>
</evidence>
<sequence>MLTPPTRIKHDVSFNDNTHPTPRRFSLSIKWWISKTFVGFQEFLNKVVDLRGIYHLIQTNAELPPLLSCERGRVGMKKSDNLGPRTGKSRTTIKEPKLLRSHQPNSQQEA</sequence>
<evidence type="ECO:0000313" key="3">
    <source>
        <dbReference type="Proteomes" id="UP000266723"/>
    </source>
</evidence>
<dbReference type="Proteomes" id="UP000266723">
    <property type="component" value="Unassembled WGS sequence"/>
</dbReference>
<proteinExistence type="predicted"/>
<name>A0ABQ7B500_BRACR</name>
<protein>
    <submittedName>
        <fullName evidence="2">Uncharacterized protein</fullName>
    </submittedName>
</protein>
<gene>
    <name evidence="2" type="ORF">DY000_02042987</name>
</gene>
<organism evidence="2 3">
    <name type="scientific">Brassica cretica</name>
    <name type="common">Mustard</name>
    <dbReference type="NCBI Taxonomy" id="69181"/>
    <lineage>
        <taxon>Eukaryota</taxon>
        <taxon>Viridiplantae</taxon>
        <taxon>Streptophyta</taxon>
        <taxon>Embryophyta</taxon>
        <taxon>Tracheophyta</taxon>
        <taxon>Spermatophyta</taxon>
        <taxon>Magnoliopsida</taxon>
        <taxon>eudicotyledons</taxon>
        <taxon>Gunneridae</taxon>
        <taxon>Pentapetalae</taxon>
        <taxon>rosids</taxon>
        <taxon>malvids</taxon>
        <taxon>Brassicales</taxon>
        <taxon>Brassicaceae</taxon>
        <taxon>Brassiceae</taxon>
        <taxon>Brassica</taxon>
    </lineage>
</organism>
<evidence type="ECO:0000313" key="2">
    <source>
        <dbReference type="EMBL" id="KAF3527213.1"/>
    </source>
</evidence>